<evidence type="ECO:0000256" key="7">
    <source>
        <dbReference type="ARBA" id="ARBA00047899"/>
    </source>
</evidence>
<evidence type="ECO:0000256" key="6">
    <source>
        <dbReference type="ARBA" id="ARBA00022840"/>
    </source>
</evidence>
<evidence type="ECO:0000256" key="5">
    <source>
        <dbReference type="ARBA" id="ARBA00022777"/>
    </source>
</evidence>
<organism evidence="9 10">
    <name type="scientific">Stephania cephalantha</name>
    <dbReference type="NCBI Taxonomy" id="152367"/>
    <lineage>
        <taxon>Eukaryota</taxon>
        <taxon>Viridiplantae</taxon>
        <taxon>Streptophyta</taxon>
        <taxon>Embryophyta</taxon>
        <taxon>Tracheophyta</taxon>
        <taxon>Spermatophyta</taxon>
        <taxon>Magnoliopsida</taxon>
        <taxon>Ranunculales</taxon>
        <taxon>Menispermaceae</taxon>
        <taxon>Menispermoideae</taxon>
        <taxon>Cissampelideae</taxon>
        <taxon>Stephania</taxon>
    </lineage>
</organism>
<comment type="catalytic activity">
    <reaction evidence="7">
        <text>L-threonyl-[protein] + ATP = O-phospho-L-threonyl-[protein] + ADP + H(+)</text>
        <dbReference type="Rhea" id="RHEA:46608"/>
        <dbReference type="Rhea" id="RHEA-COMP:11060"/>
        <dbReference type="Rhea" id="RHEA-COMP:11605"/>
        <dbReference type="ChEBI" id="CHEBI:15378"/>
        <dbReference type="ChEBI" id="CHEBI:30013"/>
        <dbReference type="ChEBI" id="CHEBI:30616"/>
        <dbReference type="ChEBI" id="CHEBI:61977"/>
        <dbReference type="ChEBI" id="CHEBI:456216"/>
        <dbReference type="EC" id="2.7.11.1"/>
    </reaction>
</comment>
<dbReference type="InterPro" id="IPR011009">
    <property type="entry name" value="Kinase-like_dom_sf"/>
</dbReference>
<dbReference type="GO" id="GO:0004674">
    <property type="term" value="F:protein serine/threonine kinase activity"/>
    <property type="evidence" value="ECO:0007669"/>
    <property type="project" value="UniProtKB-KW"/>
</dbReference>
<dbReference type="AlphaFoldDB" id="A0AAP0DXM1"/>
<dbReference type="PANTHER" id="PTHR48005:SF13">
    <property type="entry name" value="SERINE_THREONINE-PROTEIN KINASE DDB_G0278509-RELATED"/>
    <property type="match status" value="1"/>
</dbReference>
<dbReference type="InterPro" id="IPR051420">
    <property type="entry name" value="Ser_Thr_Kinases_DiverseReg"/>
</dbReference>
<keyword evidence="6" id="KW-0067">ATP-binding</keyword>
<evidence type="ECO:0000256" key="1">
    <source>
        <dbReference type="ARBA" id="ARBA00012513"/>
    </source>
</evidence>
<comment type="caution">
    <text evidence="9">The sequence shown here is derived from an EMBL/GenBank/DDBJ whole genome shotgun (WGS) entry which is preliminary data.</text>
</comment>
<name>A0AAP0DXM1_9MAGN</name>
<protein>
    <recommendedName>
        <fullName evidence="1">non-specific serine/threonine protein kinase</fullName>
        <ecNumber evidence="1">2.7.11.1</ecNumber>
    </recommendedName>
</protein>
<proteinExistence type="predicted"/>
<sequence length="164" mass="18548">MYGFSSFNGRICLVYEFVERGSLEMLLRSDEHAKKFQILEQLGCLKLMKIIGQNQWDYMATLPRLASTMKVTEKCDVYSFGVVALRVLMAKHPAEIILNLNSDHGQPLVLEEVLDQRLLSPEGILSQELIFTLNLALDCTSADPNSRPPMRYVSQNLQTSTPLP</sequence>
<keyword evidence="10" id="KW-1185">Reference proteome</keyword>
<evidence type="ECO:0000313" key="9">
    <source>
        <dbReference type="EMBL" id="KAK9082851.1"/>
    </source>
</evidence>
<dbReference type="SUPFAM" id="SSF56112">
    <property type="entry name" value="Protein kinase-like (PK-like)"/>
    <property type="match status" value="1"/>
</dbReference>
<keyword evidence="2" id="KW-0723">Serine/threonine-protein kinase</keyword>
<dbReference type="EMBL" id="JBBNAG010000013">
    <property type="protein sequence ID" value="KAK9082851.1"/>
    <property type="molecule type" value="Genomic_DNA"/>
</dbReference>
<comment type="catalytic activity">
    <reaction evidence="8">
        <text>L-seryl-[protein] + ATP = O-phospho-L-seryl-[protein] + ADP + H(+)</text>
        <dbReference type="Rhea" id="RHEA:17989"/>
        <dbReference type="Rhea" id="RHEA-COMP:9863"/>
        <dbReference type="Rhea" id="RHEA-COMP:11604"/>
        <dbReference type="ChEBI" id="CHEBI:15378"/>
        <dbReference type="ChEBI" id="CHEBI:29999"/>
        <dbReference type="ChEBI" id="CHEBI:30616"/>
        <dbReference type="ChEBI" id="CHEBI:83421"/>
        <dbReference type="ChEBI" id="CHEBI:456216"/>
        <dbReference type="EC" id="2.7.11.1"/>
    </reaction>
</comment>
<dbReference type="GO" id="GO:0005524">
    <property type="term" value="F:ATP binding"/>
    <property type="evidence" value="ECO:0007669"/>
    <property type="project" value="UniProtKB-KW"/>
</dbReference>
<keyword evidence="4" id="KW-0547">Nucleotide-binding</keyword>
<keyword evidence="5" id="KW-0418">Kinase</keyword>
<gene>
    <name evidence="9" type="ORF">Scep_029322</name>
</gene>
<evidence type="ECO:0000313" key="10">
    <source>
        <dbReference type="Proteomes" id="UP001419268"/>
    </source>
</evidence>
<dbReference type="EC" id="2.7.11.1" evidence="1"/>
<evidence type="ECO:0000256" key="4">
    <source>
        <dbReference type="ARBA" id="ARBA00022741"/>
    </source>
</evidence>
<dbReference type="PANTHER" id="PTHR48005">
    <property type="entry name" value="LEUCINE RICH REPEAT KINASE 2"/>
    <property type="match status" value="1"/>
</dbReference>
<dbReference type="Gene3D" id="1.10.510.10">
    <property type="entry name" value="Transferase(Phosphotransferase) domain 1"/>
    <property type="match status" value="1"/>
</dbReference>
<reference evidence="9 10" key="1">
    <citation type="submission" date="2024-01" db="EMBL/GenBank/DDBJ databases">
        <title>Genome assemblies of Stephania.</title>
        <authorList>
            <person name="Yang L."/>
        </authorList>
    </citation>
    <scope>NUCLEOTIDE SEQUENCE [LARGE SCALE GENOMIC DNA]</scope>
    <source>
        <strain evidence="9">JXDWG</strain>
        <tissue evidence="9">Leaf</tissue>
    </source>
</reference>
<evidence type="ECO:0000256" key="3">
    <source>
        <dbReference type="ARBA" id="ARBA00022679"/>
    </source>
</evidence>
<evidence type="ECO:0000256" key="2">
    <source>
        <dbReference type="ARBA" id="ARBA00022527"/>
    </source>
</evidence>
<dbReference type="Proteomes" id="UP001419268">
    <property type="component" value="Unassembled WGS sequence"/>
</dbReference>
<accession>A0AAP0DXM1</accession>
<evidence type="ECO:0000256" key="8">
    <source>
        <dbReference type="ARBA" id="ARBA00048679"/>
    </source>
</evidence>
<keyword evidence="3" id="KW-0808">Transferase</keyword>